<sequence>MRFFFQSAQVVCLREEERRLRLRCEELELHAGEQEVVLREMEAAMQRLALDADRRFTQQHRDHQNNIQLLLQTLKEGGSGEAQQALEDRLQHLEKDLFFYKSSCRLLKKKIKELVSDSLHPDQPSHTQKHDVLMHASAKEPETHSDEAQRRTHIATTHSKMPAEHDSHTRKHAHQISCPSSSSDLQARKAATRPEHSQAHTQSLGGSDRRAGHSGGSLQMTPHRLCLRELRQISPADLQVCSSATRRRQCVVDTSTESMLEDSIEVPRNADG</sequence>
<dbReference type="EMBL" id="SRLO01000053">
    <property type="protein sequence ID" value="TNN80663.1"/>
    <property type="molecule type" value="Genomic_DNA"/>
</dbReference>
<organism evidence="2 3">
    <name type="scientific">Liparis tanakae</name>
    <name type="common">Tanaka's snailfish</name>
    <dbReference type="NCBI Taxonomy" id="230148"/>
    <lineage>
        <taxon>Eukaryota</taxon>
        <taxon>Metazoa</taxon>
        <taxon>Chordata</taxon>
        <taxon>Craniata</taxon>
        <taxon>Vertebrata</taxon>
        <taxon>Euteleostomi</taxon>
        <taxon>Actinopterygii</taxon>
        <taxon>Neopterygii</taxon>
        <taxon>Teleostei</taxon>
        <taxon>Neoteleostei</taxon>
        <taxon>Acanthomorphata</taxon>
        <taxon>Eupercaria</taxon>
        <taxon>Perciformes</taxon>
        <taxon>Cottioidei</taxon>
        <taxon>Cottales</taxon>
        <taxon>Liparidae</taxon>
        <taxon>Liparis</taxon>
    </lineage>
</organism>
<evidence type="ECO:0000313" key="2">
    <source>
        <dbReference type="EMBL" id="TNN80663.1"/>
    </source>
</evidence>
<keyword evidence="3" id="KW-1185">Reference proteome</keyword>
<dbReference type="OrthoDB" id="3176171at2759"/>
<dbReference type="Proteomes" id="UP000314294">
    <property type="component" value="Unassembled WGS sequence"/>
</dbReference>
<protein>
    <submittedName>
        <fullName evidence="2">Kinesin-like protein KIF27</fullName>
    </submittedName>
</protein>
<evidence type="ECO:0000313" key="3">
    <source>
        <dbReference type="Proteomes" id="UP000314294"/>
    </source>
</evidence>
<comment type="caution">
    <text evidence="2">The sequence shown here is derived from an EMBL/GenBank/DDBJ whole genome shotgun (WGS) entry which is preliminary data.</text>
</comment>
<feature type="region of interest" description="Disordered" evidence="1">
    <location>
        <begin position="159"/>
        <end position="219"/>
    </location>
</feature>
<accession>A0A4Z2ITY9</accession>
<evidence type="ECO:0000256" key="1">
    <source>
        <dbReference type="SAM" id="MobiDB-lite"/>
    </source>
</evidence>
<reference evidence="2 3" key="1">
    <citation type="submission" date="2019-03" db="EMBL/GenBank/DDBJ databases">
        <title>First draft genome of Liparis tanakae, snailfish: a comprehensive survey of snailfish specific genes.</title>
        <authorList>
            <person name="Kim W."/>
            <person name="Song I."/>
            <person name="Jeong J.-H."/>
            <person name="Kim D."/>
            <person name="Kim S."/>
            <person name="Ryu S."/>
            <person name="Song J.Y."/>
            <person name="Lee S.K."/>
        </authorList>
    </citation>
    <scope>NUCLEOTIDE SEQUENCE [LARGE SCALE GENOMIC DNA]</scope>
    <source>
        <tissue evidence="2">Muscle</tissue>
    </source>
</reference>
<proteinExistence type="predicted"/>
<name>A0A4Z2ITY9_9TELE</name>
<gene>
    <name evidence="2" type="primary">KIF27_1</name>
    <name evidence="2" type="ORF">EYF80_009171</name>
</gene>
<dbReference type="AlphaFoldDB" id="A0A4Z2ITY9"/>